<gene>
    <name evidence="2" type="ORF">LRAMOSA02317</name>
</gene>
<dbReference type="EMBL" id="LK023324">
    <property type="protein sequence ID" value="CDS08369.1"/>
    <property type="molecule type" value="Genomic_DNA"/>
</dbReference>
<feature type="compositionally biased region" description="Polar residues" evidence="1">
    <location>
        <begin position="129"/>
        <end position="138"/>
    </location>
</feature>
<organism evidence="2">
    <name type="scientific">Lichtheimia ramosa</name>
    <dbReference type="NCBI Taxonomy" id="688394"/>
    <lineage>
        <taxon>Eukaryota</taxon>
        <taxon>Fungi</taxon>
        <taxon>Fungi incertae sedis</taxon>
        <taxon>Mucoromycota</taxon>
        <taxon>Mucoromycotina</taxon>
        <taxon>Mucoromycetes</taxon>
        <taxon>Mucorales</taxon>
        <taxon>Lichtheimiaceae</taxon>
        <taxon>Lichtheimia</taxon>
    </lineage>
</organism>
<evidence type="ECO:0000313" key="2">
    <source>
        <dbReference type="EMBL" id="CDS08369.1"/>
    </source>
</evidence>
<dbReference type="OrthoDB" id="10507287at2759"/>
<reference evidence="2" key="1">
    <citation type="journal article" date="2014" name="Genome Announc.">
        <title>De novo whole-genome sequence and genome annotation of Lichtheimia ramosa.</title>
        <authorList>
            <person name="Linde J."/>
            <person name="Schwartze V."/>
            <person name="Binder U."/>
            <person name="Lass-Florl C."/>
            <person name="Voigt K."/>
            <person name="Horn F."/>
        </authorList>
    </citation>
    <scope>NUCLEOTIDE SEQUENCE</scope>
    <source>
        <strain evidence="2">JMRC FSU:6197</strain>
    </source>
</reference>
<protein>
    <submittedName>
        <fullName evidence="2">Uncharacterized protein</fullName>
    </submittedName>
</protein>
<proteinExistence type="predicted"/>
<evidence type="ECO:0000256" key="1">
    <source>
        <dbReference type="SAM" id="MobiDB-lite"/>
    </source>
</evidence>
<feature type="compositionally biased region" description="Low complexity" evidence="1">
    <location>
        <begin position="72"/>
        <end position="98"/>
    </location>
</feature>
<feature type="compositionally biased region" description="Polar residues" evidence="1">
    <location>
        <begin position="1"/>
        <end position="27"/>
    </location>
</feature>
<feature type="region of interest" description="Disordered" evidence="1">
    <location>
        <begin position="1"/>
        <end position="161"/>
    </location>
</feature>
<name>A0A077WMQ8_9FUNG</name>
<dbReference type="AlphaFoldDB" id="A0A077WMQ8"/>
<feature type="region of interest" description="Disordered" evidence="1">
    <location>
        <begin position="173"/>
        <end position="201"/>
    </location>
</feature>
<accession>A0A077WMQ8</accession>
<sequence length="201" mass="21906">MEPSRQAASKSDTHVTFRQGYQDTNYIGITIGDQQDEGTKSTTMNKGPPLAPPPPQHIGTPLDYRHSFNGFSRTKTTRQQQQQQPTSSSSLSRHASISLPAINTNLHPPAPPQHHHHIPSGSPMLSPRYPTTPTFQQQSSPLYSPLRSAPPPPPLSPIYKPSSPVKSGAFWKVKASSSSYPPPPPPLRASTSSNKVKYTSN</sequence>